<dbReference type="Gene3D" id="2.170.270.10">
    <property type="entry name" value="SET domain"/>
    <property type="match status" value="1"/>
</dbReference>
<dbReference type="InterPro" id="IPR001214">
    <property type="entry name" value="SET_dom"/>
</dbReference>
<keyword evidence="1" id="KW-0808">Transferase</keyword>
<dbReference type="EMBL" id="GG745557">
    <property type="protein sequence ID" value="EFD92672.1"/>
    <property type="molecule type" value="Genomic_DNA"/>
</dbReference>
<proteinExistence type="predicted"/>
<protein>
    <submittedName>
        <fullName evidence="5">Nuclear protein SET</fullName>
    </submittedName>
</protein>
<evidence type="ECO:0000259" key="4">
    <source>
        <dbReference type="PROSITE" id="PS50868"/>
    </source>
</evidence>
<accession>D6GVW1</accession>
<gene>
    <name evidence="5" type="ORF">BJBARM5_0630</name>
</gene>
<name>D6GVW1_PARA5</name>
<keyword evidence="2" id="KW-0949">S-adenosyl-L-methionine</keyword>
<sequence>MAKLVVKRSRNGRGIFSEESIKKGSTITVFTYPIFYAKSSKRNGTWLQVGDSLYMEPLGFIRFLNHSCSPNSGFKIRGKEARLVAIKDISAGDEVTFDYSTTMHKDKWSLKCNCGNRKCRGLITNFDTLTKSLQNRYKKLGIVPRYAYS</sequence>
<evidence type="ECO:0000256" key="2">
    <source>
        <dbReference type="ARBA" id="ARBA00022691"/>
    </source>
</evidence>
<dbReference type="InterPro" id="IPR046341">
    <property type="entry name" value="SET_dom_sf"/>
</dbReference>
<reference evidence="5 6" key="1">
    <citation type="journal article" date="2010" name="Proc. Natl. Acad. Sci. U.S.A.">
        <title>Enigmatic, ultrasmall, uncultivated Archaea.</title>
        <authorList>
            <person name="Baker B.J."/>
            <person name="Comolli L.R."/>
            <person name="Dick G.J."/>
            <person name="Hauser L.J."/>
            <person name="Hyatt D."/>
            <person name="Dill B.D."/>
            <person name="Land M.L."/>
            <person name="Verberkmoes N.C."/>
            <person name="Hettich R.L."/>
            <person name="Banfield J.F."/>
        </authorList>
    </citation>
    <scope>NUCLEOTIDE SEQUENCE [LARGE SCALE GENOMIC DNA]</scope>
</reference>
<dbReference type="CDD" id="cd20071">
    <property type="entry name" value="SET_SMYD"/>
    <property type="match status" value="1"/>
</dbReference>
<feature type="domain" description="Post-SET" evidence="4">
    <location>
        <begin position="108"/>
        <end position="124"/>
    </location>
</feature>
<dbReference type="PROSITE" id="PS50280">
    <property type="entry name" value="SET"/>
    <property type="match status" value="1"/>
</dbReference>
<dbReference type="PANTHER" id="PTHR12350">
    <property type="entry name" value="HISTONE-LYSINE N-METHYLTRANSFERASE-RELATED"/>
    <property type="match status" value="1"/>
</dbReference>
<dbReference type="Pfam" id="PF00856">
    <property type="entry name" value="SET"/>
    <property type="match status" value="1"/>
</dbReference>
<dbReference type="GO" id="GO:0016740">
    <property type="term" value="F:transferase activity"/>
    <property type="evidence" value="ECO:0007669"/>
    <property type="project" value="UniProtKB-KW"/>
</dbReference>
<dbReference type="PROSITE" id="PS50868">
    <property type="entry name" value="POST_SET"/>
    <property type="match status" value="1"/>
</dbReference>
<dbReference type="SMART" id="SM00317">
    <property type="entry name" value="SET"/>
    <property type="match status" value="1"/>
</dbReference>
<dbReference type="AlphaFoldDB" id="D6GVW1"/>
<dbReference type="SUPFAM" id="SSF82199">
    <property type="entry name" value="SET domain"/>
    <property type="match status" value="1"/>
</dbReference>
<evidence type="ECO:0000256" key="1">
    <source>
        <dbReference type="ARBA" id="ARBA00022679"/>
    </source>
</evidence>
<dbReference type="InterPro" id="IPR053201">
    <property type="entry name" value="Flavunoidine_N-MTase"/>
</dbReference>
<evidence type="ECO:0000313" key="5">
    <source>
        <dbReference type="EMBL" id="EFD92672.1"/>
    </source>
</evidence>
<evidence type="ECO:0000259" key="3">
    <source>
        <dbReference type="PROSITE" id="PS50280"/>
    </source>
</evidence>
<organism evidence="5 6">
    <name type="scientific">Candidatus Parvarchaeum acidophilus ARMAN-5</name>
    <dbReference type="NCBI Taxonomy" id="662762"/>
    <lineage>
        <taxon>Archaea</taxon>
        <taxon>Candidatus Parvarchaeota</taxon>
        <taxon>Candidatus Parvarchaeum</taxon>
    </lineage>
</organism>
<dbReference type="PANTHER" id="PTHR12350:SF19">
    <property type="entry name" value="SET DOMAIN-CONTAINING PROTEIN"/>
    <property type="match status" value="1"/>
</dbReference>
<dbReference type="Proteomes" id="UP000009376">
    <property type="component" value="Unassembled WGS sequence"/>
</dbReference>
<dbReference type="InterPro" id="IPR003616">
    <property type="entry name" value="Post-SET_dom"/>
</dbReference>
<feature type="domain" description="SET" evidence="3">
    <location>
        <begin position="2"/>
        <end position="100"/>
    </location>
</feature>
<evidence type="ECO:0000313" key="6">
    <source>
        <dbReference type="Proteomes" id="UP000009376"/>
    </source>
</evidence>